<feature type="region of interest" description="Disordered" evidence="1">
    <location>
        <begin position="414"/>
        <end position="435"/>
    </location>
</feature>
<reference evidence="3 4" key="1">
    <citation type="journal article" date="2012" name="Stand. Genomic Sci.">
        <title>Complete genome sequence of Terriglobus saanensis type strain SP1PR4(T), an Acidobacteria from tundra soil.</title>
        <authorList>
            <person name="Rawat S.R."/>
            <person name="Mannisto M.K."/>
            <person name="Starovoytov V."/>
            <person name="Goodwin L."/>
            <person name="Nolan M."/>
            <person name="Hauser L."/>
            <person name="Land M."/>
            <person name="Davenport K.W."/>
            <person name="Woyke T."/>
            <person name="Haggblom M.M."/>
        </authorList>
    </citation>
    <scope>NUCLEOTIDE SEQUENCE</scope>
    <source>
        <strain evidence="4">ATCC BAA-1853 / DSM 23119 / SP1PR4</strain>
    </source>
</reference>
<sequence>MTLRLLSGGVFFCLLVSSVFAQTASGSGENTSSAAPAFEIADVHPSPPRAFPFADGGSLHGDRYAYRQATMLNLISTAYGLDPNNVQGGPSWLEMDRFDIVAKAPAKSNQADLKLMLKSLLANRFALIAHNGTAPMPAYALGVIPGGKPKMTESDGTAQTGCVPHPPPQNEAPGVVSNIVVTCHNMTMETFAEMVHMMAGGYLANPVVDATGLKGSWDFDLTWTGKGQLQKAGADGISIFDALQKQLGLNLELKTAPRAVLIVDSVNEKPTPNPPGIESALPTPPPAQFDVATIKPGKAGGNTSGRINGGQIDLQSITLKTLLDIAWELNPNDDEAIVGAAKWLDVDKFDILAKVSNDALSNAGPTRPPIDIEDLRNMLKGLLIERFQMKVHKEDRPVSAYTLIAVSPKLKKADPSSRTRCTEGPGPDGKDPRIASPILNRLVTCQNMNMAQIGEEFQRVAAGFIYSPVLDATGIKGAWDFTLSFSSADLVKGTGAPGASGGASDPNGALSFFDAVNKQLGLKLEKQKRPVPVLVIDHVEEKPTEN</sequence>
<feature type="signal peptide" evidence="2">
    <location>
        <begin position="1"/>
        <end position="21"/>
    </location>
</feature>
<feature type="chain" id="PRO_5003229267" evidence="2">
    <location>
        <begin position="22"/>
        <end position="546"/>
    </location>
</feature>
<dbReference type="KEGG" id="tsa:AciPR4_1925"/>
<dbReference type="AlphaFoldDB" id="E8V6J0"/>
<dbReference type="HOGENOM" id="CLU_498675_0_0_0"/>
<proteinExistence type="predicted"/>
<gene>
    <name evidence="3" type="ordered locus">AciPR4_1925</name>
</gene>
<accession>E8V6J0</accession>
<protein>
    <submittedName>
        <fullName evidence="3">Uncharacterized protein</fullName>
    </submittedName>
</protein>
<dbReference type="Proteomes" id="UP000006844">
    <property type="component" value="Chromosome"/>
</dbReference>
<name>E8V6J0_TERSS</name>
<evidence type="ECO:0000256" key="1">
    <source>
        <dbReference type="SAM" id="MobiDB-lite"/>
    </source>
</evidence>
<evidence type="ECO:0000313" key="4">
    <source>
        <dbReference type="Proteomes" id="UP000006844"/>
    </source>
</evidence>
<dbReference type="Pfam" id="PF12543">
    <property type="entry name" value="DUF3738"/>
    <property type="match status" value="2"/>
</dbReference>
<dbReference type="EMBL" id="CP002467">
    <property type="protein sequence ID" value="ADV82729.1"/>
    <property type="molecule type" value="Genomic_DNA"/>
</dbReference>
<dbReference type="eggNOG" id="COG2027">
    <property type="taxonomic scope" value="Bacteria"/>
</dbReference>
<keyword evidence="2" id="KW-0732">Signal</keyword>
<evidence type="ECO:0000256" key="2">
    <source>
        <dbReference type="SAM" id="SignalP"/>
    </source>
</evidence>
<dbReference type="OrthoDB" id="102180at2"/>
<dbReference type="InterPro" id="IPR017801">
    <property type="entry name" value="DUF3738"/>
</dbReference>
<evidence type="ECO:0000313" key="3">
    <source>
        <dbReference type="EMBL" id="ADV82729.1"/>
    </source>
</evidence>
<dbReference type="eggNOG" id="COG4219">
    <property type="taxonomic scope" value="Bacteria"/>
</dbReference>
<dbReference type="NCBIfam" id="TIGR03435">
    <property type="entry name" value="Soli_TIGR03435"/>
    <property type="match status" value="2"/>
</dbReference>
<keyword evidence="4" id="KW-1185">Reference proteome</keyword>
<organism evidence="3 4">
    <name type="scientific">Terriglobus saanensis (strain ATCC BAA-1853 / DSM 23119 / SP1PR4)</name>
    <dbReference type="NCBI Taxonomy" id="401053"/>
    <lineage>
        <taxon>Bacteria</taxon>
        <taxon>Pseudomonadati</taxon>
        <taxon>Acidobacteriota</taxon>
        <taxon>Terriglobia</taxon>
        <taxon>Terriglobales</taxon>
        <taxon>Acidobacteriaceae</taxon>
        <taxon>Terriglobus</taxon>
    </lineage>
</organism>